<accession>A0A0F8A2D3</accession>
<dbReference type="InterPro" id="IPR036864">
    <property type="entry name" value="Zn2-C6_fun-type_DNA-bd_sf"/>
</dbReference>
<dbReference type="InterPro" id="IPR001138">
    <property type="entry name" value="Zn2Cys6_DnaBD"/>
</dbReference>
<evidence type="ECO:0000313" key="3">
    <source>
        <dbReference type="EMBL" id="KJZ76952.1"/>
    </source>
</evidence>
<organism evidence="3 4">
    <name type="scientific">Hirsutella minnesotensis 3608</name>
    <dbReference type="NCBI Taxonomy" id="1043627"/>
    <lineage>
        <taxon>Eukaryota</taxon>
        <taxon>Fungi</taxon>
        <taxon>Dikarya</taxon>
        <taxon>Ascomycota</taxon>
        <taxon>Pezizomycotina</taxon>
        <taxon>Sordariomycetes</taxon>
        <taxon>Hypocreomycetidae</taxon>
        <taxon>Hypocreales</taxon>
        <taxon>Ophiocordycipitaceae</taxon>
        <taxon>Hirsutella</taxon>
    </lineage>
</organism>
<dbReference type="InterPro" id="IPR053175">
    <property type="entry name" value="DHMBA_Reg_Transcription_Factor"/>
</dbReference>
<gene>
    <name evidence="3" type="ORF">HIM_03829</name>
</gene>
<dbReference type="PANTHER" id="PTHR38791:SF13">
    <property type="entry name" value="ZN(2)-C6 FUNGAL-TYPE DOMAIN-CONTAINING PROTEIN"/>
    <property type="match status" value="1"/>
</dbReference>
<evidence type="ECO:0000259" key="2">
    <source>
        <dbReference type="PROSITE" id="PS50048"/>
    </source>
</evidence>
<dbReference type="OrthoDB" id="4314040at2759"/>
<feature type="domain" description="Zn(2)-C6 fungal-type" evidence="2">
    <location>
        <begin position="9"/>
        <end position="37"/>
    </location>
</feature>
<dbReference type="Pfam" id="PF00172">
    <property type="entry name" value="Zn_clus"/>
    <property type="match status" value="1"/>
</dbReference>
<protein>
    <recommendedName>
        <fullName evidence="2">Zn(2)-C6 fungal-type domain-containing protein</fullName>
    </recommendedName>
</protein>
<dbReference type="SUPFAM" id="SSF57701">
    <property type="entry name" value="Zn2/Cys6 DNA-binding domain"/>
    <property type="match status" value="1"/>
</dbReference>
<evidence type="ECO:0000313" key="4">
    <source>
        <dbReference type="Proteomes" id="UP000054481"/>
    </source>
</evidence>
<name>A0A0F8A2D3_9HYPO</name>
<dbReference type="PANTHER" id="PTHR38791">
    <property type="entry name" value="ZN(II)2CYS6 TRANSCRIPTION FACTOR (EUROFUNG)-RELATED-RELATED"/>
    <property type="match status" value="1"/>
</dbReference>
<dbReference type="EMBL" id="KQ030509">
    <property type="protein sequence ID" value="KJZ76952.1"/>
    <property type="molecule type" value="Genomic_DNA"/>
</dbReference>
<dbReference type="Pfam" id="PF11951">
    <property type="entry name" value="Fungal_trans_2"/>
    <property type="match status" value="1"/>
</dbReference>
<dbReference type="PROSITE" id="PS50048">
    <property type="entry name" value="ZN2_CY6_FUNGAL_2"/>
    <property type="match status" value="1"/>
</dbReference>
<dbReference type="CDD" id="cd00067">
    <property type="entry name" value="GAL4"/>
    <property type="match status" value="1"/>
</dbReference>
<dbReference type="Gene3D" id="4.10.240.10">
    <property type="entry name" value="Zn(2)-C6 fungal-type DNA-binding domain"/>
    <property type="match status" value="1"/>
</dbReference>
<keyword evidence="4" id="KW-1185">Reference proteome</keyword>
<dbReference type="GO" id="GO:0008270">
    <property type="term" value="F:zinc ion binding"/>
    <property type="evidence" value="ECO:0007669"/>
    <property type="project" value="InterPro"/>
</dbReference>
<keyword evidence="1" id="KW-0539">Nucleus</keyword>
<dbReference type="Proteomes" id="UP000054481">
    <property type="component" value="Unassembled WGS sequence"/>
</dbReference>
<dbReference type="InterPro" id="IPR021858">
    <property type="entry name" value="Fun_TF"/>
</dbReference>
<dbReference type="SMART" id="SM00066">
    <property type="entry name" value="GAL4"/>
    <property type="match status" value="1"/>
</dbReference>
<proteinExistence type="predicted"/>
<dbReference type="PROSITE" id="PS00463">
    <property type="entry name" value="ZN2_CY6_FUNGAL_1"/>
    <property type="match status" value="1"/>
</dbReference>
<dbReference type="AlphaFoldDB" id="A0A0F8A2D3"/>
<evidence type="ECO:0000256" key="1">
    <source>
        <dbReference type="ARBA" id="ARBA00023242"/>
    </source>
</evidence>
<reference evidence="3 4" key="1">
    <citation type="journal article" date="2014" name="Genome Biol. Evol.">
        <title>Comparative genomics and transcriptomics analyses reveal divergent lifestyle features of nematode endoparasitic fungus Hirsutella minnesotensis.</title>
        <authorList>
            <person name="Lai Y."/>
            <person name="Liu K."/>
            <person name="Zhang X."/>
            <person name="Zhang X."/>
            <person name="Li K."/>
            <person name="Wang N."/>
            <person name="Shu C."/>
            <person name="Wu Y."/>
            <person name="Wang C."/>
            <person name="Bushley K.E."/>
            <person name="Xiang M."/>
            <person name="Liu X."/>
        </authorList>
    </citation>
    <scope>NUCLEOTIDE SEQUENCE [LARGE SCALE GENOMIC DNA]</scope>
    <source>
        <strain evidence="3 4">3608</strain>
    </source>
</reference>
<dbReference type="GO" id="GO:0000981">
    <property type="term" value="F:DNA-binding transcription factor activity, RNA polymerase II-specific"/>
    <property type="evidence" value="ECO:0007669"/>
    <property type="project" value="InterPro"/>
</dbReference>
<sequence>MVYHGPSRGCGRCRQQRVKCDQNKPACDRCSRRGIQCPGYRSEVDLIFRNDTRKERTKATKSPEARVSEPVVHFVRGQDSDRDGSAESESIPDTLLLPIRDQATCHLLSNFVLVPYGSNRNTQGFMHYLVMLKKSPDVPLHFQYAFDACALASFNNQVSRDTITRKKALNKYIRALSELSTTLRNPTAAQQEATLASTLLCCMFETLTGVDPDMKSVAYHTEGAIQLAKDMGRERLLRSELGQAIFAAVRHQMMSNCMRIAKGPDMSNDWWIFEKSTETQHDEYLRIMIDSINIRVEVERVFAAGEQTSSKLKALIDTCQANIAACRKWEKTVPNDWRYYTDYWQDRDNFQTADYLLKAKIFPGRVDVYPDIGIVSVWNSVRVCRLLLNSLALRCEAQLCAPKNYRTTPAYMAIARDCAKVVEDIIASVPCYLGYVPKQQQASPLYSHHSFGFACGEENALKGLGGLRLLWMLPFLHALDFVTDDQRLWVRGRLQYIGRRMGVQHADNMSKMRGRLPSMTIARDAELRNQDYSSDSDGTPPRGQLSHQAFAETSGPFLPHVLWQR</sequence>